<keyword evidence="7" id="KW-1133">Transmembrane helix</keyword>
<evidence type="ECO:0000256" key="6">
    <source>
        <dbReference type="ARBA" id="ARBA00022781"/>
    </source>
</evidence>
<keyword evidence="5 14" id="KW-0812">Transmembrane</keyword>
<comment type="similarity">
    <text evidence="2 14">Belongs to the ATPase protein 8 family.</text>
</comment>
<keyword evidence="6 14" id="KW-0375">Hydrogen ion transport</keyword>
<sequence>MPQLNPAPWFMILILTWIILLVMMTPKVIAHIFPNNPSPSATEKTKTEPWYWTWH</sequence>
<evidence type="ECO:0000313" key="16">
    <source>
        <dbReference type="EMBL" id="BAP46396.1"/>
    </source>
</evidence>
<evidence type="ECO:0000256" key="14">
    <source>
        <dbReference type="RuleBase" id="RU003661"/>
    </source>
</evidence>
<dbReference type="PANTHER" id="PTHR39937">
    <property type="entry name" value="ATP SYNTHASE PROTEIN 8"/>
    <property type="match status" value="1"/>
</dbReference>
<dbReference type="PANTHER" id="PTHR39937:SF1">
    <property type="entry name" value="ATP SYNTHASE PROTEIN 8"/>
    <property type="match status" value="1"/>
</dbReference>
<keyword evidence="15" id="KW-0732">Signal</keyword>
<dbReference type="Pfam" id="PF00895">
    <property type="entry name" value="ATP-synt_8"/>
    <property type="match status" value="1"/>
</dbReference>
<comment type="subunit">
    <text evidence="13">Component of the ATP synthase complex composed at least of ATP5F1A/subunit alpha, ATP5F1B/subunit beta, ATP5MC1/subunit c (homooctomer), MT-ATP6/subunit a, MT-ATP8/subunit 8, ATP5ME/subunit e, ATP5MF/subunit f, ATP5MG/subunit g, ATP5MK/subunit k, ATP5MJ/subunit j, ATP5F1C/subunit gamma, ATP5F1D/subunit delta, ATP5F1E/subunit epsilon, ATP5PF/subunit F6, ATP5PB/subunit b, ATP5PD/subunit d, ATP5PO/subunit OSCP. ATP synthase complex consists of a soluble F(1) head domain (subunits alpha(3) and beta(3)) - the catalytic core - and a membrane F(0) domain - the membrane proton channel (subunits c, a, 8, e, f, g, k and j). These two domains are linked by a central stalk (subunits gamma, delta, and epsilon) rotating inside the F1 region and a stationary peripheral stalk (subunits F6, b, d, and OSCP).</text>
</comment>
<keyword evidence="8 14" id="KW-0406">Ion transport</keyword>
<evidence type="ECO:0000256" key="5">
    <source>
        <dbReference type="ARBA" id="ARBA00022692"/>
    </source>
</evidence>
<keyword evidence="10" id="KW-0472">Membrane</keyword>
<keyword evidence="3 14" id="KW-0813">Transport</keyword>
<keyword evidence="9 14" id="KW-0496">Mitochondrion</keyword>
<evidence type="ECO:0000256" key="12">
    <source>
        <dbReference type="ARBA" id="ARBA00053067"/>
    </source>
</evidence>
<name>A0A077LQ09_9TELE</name>
<organism evidence="16">
    <name type="scientific">Percichthys trucha</name>
    <dbReference type="NCBI Taxonomy" id="270566"/>
    <lineage>
        <taxon>Eukaryota</taxon>
        <taxon>Metazoa</taxon>
        <taxon>Chordata</taxon>
        <taxon>Craniata</taxon>
        <taxon>Vertebrata</taxon>
        <taxon>Euteleostomi</taxon>
        <taxon>Actinopterygii</taxon>
        <taxon>Neopterygii</taxon>
        <taxon>Teleostei</taxon>
        <taxon>Neoteleostei</taxon>
        <taxon>Acanthomorphata</taxon>
        <taxon>Eupercaria</taxon>
        <taxon>Centrarchiformes</taxon>
        <taxon>Percichthyoidei</taxon>
        <taxon>Percichthyidae</taxon>
        <taxon>Percichthys</taxon>
    </lineage>
</organism>
<feature type="signal peptide" evidence="15">
    <location>
        <begin position="1"/>
        <end position="30"/>
    </location>
</feature>
<dbReference type="InterPro" id="IPR050635">
    <property type="entry name" value="ATPase_protein_8"/>
</dbReference>
<evidence type="ECO:0000256" key="11">
    <source>
        <dbReference type="ARBA" id="ARBA00023310"/>
    </source>
</evidence>
<gene>
    <name evidence="16" type="primary">ATPase8</name>
</gene>
<keyword evidence="4 14" id="KW-0138">CF(0)</keyword>
<evidence type="ECO:0000256" key="8">
    <source>
        <dbReference type="ARBA" id="ARBA00023065"/>
    </source>
</evidence>
<evidence type="ECO:0000256" key="3">
    <source>
        <dbReference type="ARBA" id="ARBA00022448"/>
    </source>
</evidence>
<evidence type="ECO:0000256" key="4">
    <source>
        <dbReference type="ARBA" id="ARBA00022547"/>
    </source>
</evidence>
<proteinExistence type="inferred from homology"/>
<feature type="chain" id="PRO_5001720519" description="ATP synthase complex subunit 8" evidence="15">
    <location>
        <begin position="31"/>
        <end position="55"/>
    </location>
</feature>
<dbReference type="GO" id="GO:0031966">
    <property type="term" value="C:mitochondrial membrane"/>
    <property type="evidence" value="ECO:0007669"/>
    <property type="project" value="UniProtKB-SubCell"/>
</dbReference>
<geneLocation type="mitochondrion" evidence="16"/>
<dbReference type="GO" id="GO:0015986">
    <property type="term" value="P:proton motive force-driven ATP synthesis"/>
    <property type="evidence" value="ECO:0007669"/>
    <property type="project" value="InterPro"/>
</dbReference>
<comment type="subcellular location">
    <subcellularLocation>
        <location evidence="1 14">Mitochondrion membrane</location>
        <topology evidence="1 14">Single-pass membrane protein</topology>
    </subcellularLocation>
</comment>
<evidence type="ECO:0000256" key="10">
    <source>
        <dbReference type="ARBA" id="ARBA00023136"/>
    </source>
</evidence>
<dbReference type="GO" id="GO:0015078">
    <property type="term" value="F:proton transmembrane transporter activity"/>
    <property type="evidence" value="ECO:0007669"/>
    <property type="project" value="InterPro"/>
</dbReference>
<evidence type="ECO:0000256" key="13">
    <source>
        <dbReference type="ARBA" id="ARBA00064647"/>
    </source>
</evidence>
<evidence type="ECO:0000256" key="2">
    <source>
        <dbReference type="ARBA" id="ARBA00008892"/>
    </source>
</evidence>
<evidence type="ECO:0000256" key="7">
    <source>
        <dbReference type="ARBA" id="ARBA00022989"/>
    </source>
</evidence>
<protein>
    <recommendedName>
        <fullName evidence="14">ATP synthase complex subunit 8</fullName>
    </recommendedName>
</protein>
<dbReference type="InterPro" id="IPR001421">
    <property type="entry name" value="ATP8_metazoa"/>
</dbReference>
<accession>A0A077LQ09</accession>
<reference evidence="16" key="1">
    <citation type="journal article" date="2014" name="Gene">
        <title>Mitogenomic phylogeny of the Percichthyidae and Centrarchiformes (Percomorphaceae): comparison with recent nuclear gene-based studies and simultaneous analysis.</title>
        <authorList>
            <person name="Lavoue S."/>
            <person name="Nakayama K."/>
            <person name="Jerry D.R."/>
            <person name="Yamanoue Y."/>
            <person name="Yagishita N."/>
            <person name="Suzuki N."/>
            <person name="Nishida M."/>
            <person name="Miya M."/>
        </authorList>
    </citation>
    <scope>NUCLEOTIDE SEQUENCE</scope>
</reference>
<keyword evidence="11" id="KW-0066">ATP synthesis</keyword>
<dbReference type="AlphaFoldDB" id="A0A077LQ09"/>
<evidence type="ECO:0000256" key="9">
    <source>
        <dbReference type="ARBA" id="ARBA00023128"/>
    </source>
</evidence>
<comment type="function">
    <text evidence="12">Subunit 8, of the mitochondrial membrane ATP synthase complex (F(1)F(0) ATP synthase or Complex V) that produces ATP from ADP in the presence of a proton gradient across the membrane which is generated by electron transport complexes of the respiratory chain. ATP synthase complex consist of a soluble F(1) head domain - the catalytic core - and a membrane F(1) domain - the membrane proton channel. These two domains are linked by a central stalk rotating inside the F(1) region and a stationary peripheral stalk. During catalysis, ATP synthesis in the catalytic domain of F(1) is coupled via a rotary mechanism of the central stalk subunits to proton translocation. In vivo, can only synthesize ATP although its ATP hydrolase activity can be activated artificially in vitro. Part of the complex F(0) domain.</text>
</comment>
<dbReference type="EMBL" id="AP006791">
    <property type="protein sequence ID" value="BAP46396.1"/>
    <property type="molecule type" value="Genomic_DNA"/>
</dbReference>
<dbReference type="GO" id="GO:0045259">
    <property type="term" value="C:proton-transporting ATP synthase complex"/>
    <property type="evidence" value="ECO:0007669"/>
    <property type="project" value="UniProtKB-KW"/>
</dbReference>
<evidence type="ECO:0000256" key="1">
    <source>
        <dbReference type="ARBA" id="ARBA00004304"/>
    </source>
</evidence>
<evidence type="ECO:0000256" key="15">
    <source>
        <dbReference type="SAM" id="SignalP"/>
    </source>
</evidence>